<name>A0A085WTS8_9BACT</name>
<dbReference type="AlphaFoldDB" id="A0A085WTS8"/>
<dbReference type="RefSeq" id="WP_157231823.1">
    <property type="nucleotide sequence ID" value="NZ_JMCB01000002.1"/>
</dbReference>
<evidence type="ECO:0000313" key="2">
    <source>
        <dbReference type="Proteomes" id="UP000028725"/>
    </source>
</evidence>
<dbReference type="EMBL" id="JMCB01000002">
    <property type="protein sequence ID" value="KFE71091.1"/>
    <property type="molecule type" value="Genomic_DNA"/>
</dbReference>
<organism evidence="1 2">
    <name type="scientific">Hyalangium minutum</name>
    <dbReference type="NCBI Taxonomy" id="394096"/>
    <lineage>
        <taxon>Bacteria</taxon>
        <taxon>Pseudomonadati</taxon>
        <taxon>Myxococcota</taxon>
        <taxon>Myxococcia</taxon>
        <taxon>Myxococcales</taxon>
        <taxon>Cystobacterineae</taxon>
        <taxon>Archangiaceae</taxon>
        <taxon>Hyalangium</taxon>
    </lineage>
</organism>
<keyword evidence="2" id="KW-1185">Reference proteome</keyword>
<gene>
    <name evidence="1" type="ORF">DB31_3221</name>
</gene>
<evidence type="ECO:0000313" key="1">
    <source>
        <dbReference type="EMBL" id="KFE71091.1"/>
    </source>
</evidence>
<accession>A0A085WTS8</accession>
<protein>
    <submittedName>
        <fullName evidence="1">Uncharacterized protein</fullName>
    </submittedName>
</protein>
<dbReference type="Proteomes" id="UP000028725">
    <property type="component" value="Unassembled WGS sequence"/>
</dbReference>
<proteinExistence type="predicted"/>
<reference evidence="1 2" key="1">
    <citation type="submission" date="2014-04" db="EMBL/GenBank/DDBJ databases">
        <title>Genome assembly of Hyalangium minutum DSM 14724.</title>
        <authorList>
            <person name="Sharma G."/>
            <person name="Subramanian S."/>
        </authorList>
    </citation>
    <scope>NUCLEOTIDE SEQUENCE [LARGE SCALE GENOMIC DNA]</scope>
    <source>
        <strain evidence="1 2">DSM 14724</strain>
    </source>
</reference>
<sequence>MTLRAQAVPPRGNGRDMQGLLYVAHDVIQLAALPEENRARMEHSRA</sequence>
<comment type="caution">
    <text evidence="1">The sequence shown here is derived from an EMBL/GenBank/DDBJ whole genome shotgun (WGS) entry which is preliminary data.</text>
</comment>